<dbReference type="PROSITE" id="PS00333">
    <property type="entry name" value="DNA_LIGASE_A2"/>
    <property type="match status" value="1"/>
</dbReference>
<dbReference type="GO" id="GO:0003910">
    <property type="term" value="F:DNA ligase (ATP) activity"/>
    <property type="evidence" value="ECO:0007669"/>
    <property type="project" value="InterPro"/>
</dbReference>
<dbReference type="InterPro" id="IPR012310">
    <property type="entry name" value="DNA_ligase_ATP-dep_cent"/>
</dbReference>
<gene>
    <name evidence="5" type="ORF">Stalingrad_14</name>
</gene>
<keyword evidence="6" id="KW-1185">Reference proteome</keyword>
<accession>A0A7G8LJ71</accession>
<evidence type="ECO:0000313" key="6">
    <source>
        <dbReference type="Proteomes" id="UP000515980"/>
    </source>
</evidence>
<name>A0A7G8LJ71_9CAUD</name>
<feature type="active site" description="N6-AMP-lysine intermediate" evidence="2">
    <location>
        <position position="39"/>
    </location>
</feature>
<dbReference type="GO" id="GO:0006281">
    <property type="term" value="P:DNA repair"/>
    <property type="evidence" value="ECO:0007669"/>
    <property type="project" value="InterPro"/>
</dbReference>
<dbReference type="Gene3D" id="3.30.470.30">
    <property type="entry name" value="DNA ligase/mRNA capping enzyme"/>
    <property type="match status" value="1"/>
</dbReference>
<proteinExistence type="predicted"/>
<dbReference type="InterPro" id="IPR016059">
    <property type="entry name" value="DNA_ligase_ATP-dep_CS"/>
</dbReference>
<dbReference type="EMBL" id="MT711887">
    <property type="protein sequence ID" value="QNJ57293.1"/>
    <property type="molecule type" value="Genomic_DNA"/>
</dbReference>
<dbReference type="GO" id="GO:0006310">
    <property type="term" value="P:DNA recombination"/>
    <property type="evidence" value="ECO:0007669"/>
    <property type="project" value="InterPro"/>
</dbReference>
<dbReference type="SUPFAM" id="SSF56091">
    <property type="entry name" value="DNA ligase/mRNA capping enzyme, catalytic domain"/>
    <property type="match status" value="1"/>
</dbReference>
<dbReference type="SUPFAM" id="SSF50249">
    <property type="entry name" value="Nucleic acid-binding proteins"/>
    <property type="match status" value="1"/>
</dbReference>
<reference evidence="5 6" key="1">
    <citation type="submission" date="2020-07" db="EMBL/GenBank/DDBJ databases">
        <authorList>
            <person name="Rupe E.O."/>
            <person name="Bordelon E."/>
            <person name="Abraham A."/>
            <person name="Temple L."/>
            <person name="McNeal J."/>
        </authorList>
    </citation>
    <scope>NUCLEOTIDE SEQUENCE [LARGE SCALE GENOMIC DNA]</scope>
</reference>
<dbReference type="InterPro" id="IPR012340">
    <property type="entry name" value="NA-bd_OB-fold"/>
</dbReference>
<organism evidence="5 6">
    <name type="scientific">Pseudomonas phage Stalingrad</name>
    <dbReference type="NCBI Taxonomy" id="2762287"/>
    <lineage>
        <taxon>Viruses</taxon>
        <taxon>Duplodnaviria</taxon>
        <taxon>Heunggongvirae</taxon>
        <taxon>Uroviricota</taxon>
        <taxon>Caudoviricetes</taxon>
        <taxon>Autographivirales</taxon>
        <taxon>Autotranscriptaviridae</taxon>
        <taxon>Studiervirinae</taxon>
        <taxon>Troedvirus</taxon>
        <taxon>Troedvirus stalingrad</taxon>
    </lineage>
</organism>
<feature type="domain" description="DNA ligase ATP-dependent bacteriophage T7-type C-terminal" evidence="4">
    <location>
        <begin position="241"/>
        <end position="291"/>
    </location>
</feature>
<dbReference type="GO" id="GO:0003690">
    <property type="term" value="F:double-stranded DNA binding"/>
    <property type="evidence" value="ECO:0007669"/>
    <property type="project" value="InterPro"/>
</dbReference>
<dbReference type="PIRSF" id="PIRSF001600">
    <property type="entry name" value="DNA_ligase_phage_T3"/>
    <property type="match status" value="1"/>
</dbReference>
<dbReference type="GO" id="GO:0005524">
    <property type="term" value="F:ATP binding"/>
    <property type="evidence" value="ECO:0007669"/>
    <property type="project" value="InterPro"/>
</dbReference>
<evidence type="ECO:0000256" key="1">
    <source>
        <dbReference type="ARBA" id="ARBA00013308"/>
    </source>
</evidence>
<evidence type="ECO:0000313" key="5">
    <source>
        <dbReference type="EMBL" id="QNJ57293.1"/>
    </source>
</evidence>
<dbReference type="Pfam" id="PF17879">
    <property type="entry name" value="DNA_ligase_C"/>
    <property type="match status" value="1"/>
</dbReference>
<dbReference type="InterPro" id="IPR016306">
    <property type="entry name" value="DNA_ligase_T7"/>
</dbReference>
<evidence type="ECO:0000256" key="2">
    <source>
        <dbReference type="PIRSR" id="PIRSR001600-50"/>
    </source>
</evidence>
<evidence type="ECO:0000259" key="3">
    <source>
        <dbReference type="Pfam" id="PF01068"/>
    </source>
</evidence>
<feature type="domain" description="ATP-dependent DNA ligase family profile" evidence="3">
    <location>
        <begin position="23"/>
        <end position="240"/>
    </location>
</feature>
<dbReference type="Gene3D" id="3.30.1490.70">
    <property type="match status" value="1"/>
</dbReference>
<dbReference type="InterPro" id="IPR041559">
    <property type="entry name" value="DNA_ligase_ATP-dep_T7_C"/>
</dbReference>
<dbReference type="Gene3D" id="2.40.50.140">
    <property type="entry name" value="Nucleic acid-binding proteins"/>
    <property type="match status" value="1"/>
</dbReference>
<dbReference type="Pfam" id="PF01068">
    <property type="entry name" value="DNA_ligase_A_M"/>
    <property type="match status" value="1"/>
</dbReference>
<evidence type="ECO:0000259" key="4">
    <source>
        <dbReference type="Pfam" id="PF17879"/>
    </source>
</evidence>
<sequence length="339" mass="38149">MSNVSPVILKTNPHRPVDFKESALEKVLKESGNLNVEVKEDGCQVNIVVYYETMHELGKGWQVLFLSREGKEFNGLKELGAKLSRDERWLKVFNEHLEAGLFADRGGFLLQAEVLTLDDAGKYKPCAEIAGDLRRMEPIPLERLRFVAFDLIPYDVVQSGKEYEVFQEVREGHMLHQVHAITNRFPELTIRPVETHKAYSMQHLTSIYDAQRAIGKEGVVAKDPLGYWKRGKKTGQWKVKPDDGCDGIVVGLMWGTPGLANEGKVIGFRVLTEHGVEVDCGGLTEADKTAHTAAVLKSGEDIYNGFSCEITYMERLPSGSYRHPNFARFRGITDPKIKE</sequence>
<protein>
    <recommendedName>
        <fullName evidence="1">DNA ligase</fullName>
    </recommendedName>
</protein>
<dbReference type="Proteomes" id="UP000515980">
    <property type="component" value="Segment"/>
</dbReference>
<keyword evidence="5" id="KW-0436">Ligase</keyword>